<dbReference type="EMBL" id="DS995299">
    <property type="protein sequence ID" value="EDZ65014.1"/>
    <property type="molecule type" value="Genomic_DNA"/>
</dbReference>
<dbReference type="GO" id="GO:0017004">
    <property type="term" value="P:cytochrome complex assembly"/>
    <property type="evidence" value="ECO:0007669"/>
    <property type="project" value="InterPro"/>
</dbReference>
<dbReference type="HOGENOM" id="CLU_049710_1_1_4"/>
<reference evidence="4" key="1">
    <citation type="journal article" date="2012" name="Stand. Genomic Sci.">
        <title>Genome sequence of strain HIMB624, a cultured representative from the OM43 clade of marine Betaproteobacteria.</title>
        <authorList>
            <person name="Huggett M.J."/>
            <person name="Hayakawa D.H."/>
            <person name="Rappe M.S."/>
        </authorList>
    </citation>
    <scope>NUCLEOTIDE SEQUENCE [LARGE SCALE GENOMIC DNA]</scope>
    <source>
        <strain evidence="4">KB13</strain>
    </source>
</reference>
<feature type="transmembrane region" description="Helical" evidence="1">
    <location>
        <begin position="86"/>
        <end position="103"/>
    </location>
</feature>
<dbReference type="AlphaFoldDB" id="B6BWJ4"/>
<dbReference type="PANTHER" id="PTHR38034:SF1">
    <property type="entry name" value="INNER MEMBRANE PROTEIN YPJD"/>
    <property type="match status" value="1"/>
</dbReference>
<feature type="transmembrane region" description="Helical" evidence="1">
    <location>
        <begin position="115"/>
        <end position="142"/>
    </location>
</feature>
<evidence type="ECO:0000313" key="3">
    <source>
        <dbReference type="EMBL" id="EDZ65014.1"/>
    </source>
</evidence>
<keyword evidence="1" id="KW-0812">Transmembrane</keyword>
<feature type="transmembrane region" description="Helical" evidence="1">
    <location>
        <begin position="231"/>
        <end position="248"/>
    </location>
</feature>
<keyword evidence="1" id="KW-0472">Membrane</keyword>
<sequence length="258" mass="29972">MLYFGSLSAALIFYLLSLVNLKNNIQLKNLFLLVALISHLFLIYHDVVLNEFNFDFSNALLVVSIVTVIFYLIFNIKMNYQGLEKIVIIPTLIILVFHYFFSHDYSIRNTDSLNYLSHITIAIIAYGLLTYSAVFSIFILFLENNLHKKKNSSLFSTDNSLLSMEKFLFTMIGIGFLLLSITIFTGIFFSQEIFNSPFVFNHKTLFGIFSWVFYGYIFYQRQINGLRGRKAIKLSLFAFILLVLSYFGSKFVFEYLIS</sequence>
<dbReference type="PANTHER" id="PTHR38034">
    <property type="entry name" value="INNER MEMBRANE PROTEIN YPJD"/>
    <property type="match status" value="1"/>
</dbReference>
<feature type="transmembrane region" description="Helical" evidence="1">
    <location>
        <begin position="167"/>
        <end position="188"/>
    </location>
</feature>
<dbReference type="InterPro" id="IPR002541">
    <property type="entry name" value="Cyt_c_assembly"/>
</dbReference>
<keyword evidence="1" id="KW-1133">Transmembrane helix</keyword>
<proteinExistence type="predicted"/>
<protein>
    <submittedName>
        <fullName evidence="3">Cytochrome c assembly protein</fullName>
    </submittedName>
</protein>
<evidence type="ECO:0000259" key="2">
    <source>
        <dbReference type="Pfam" id="PF01578"/>
    </source>
</evidence>
<feature type="domain" description="Cytochrome c assembly protein" evidence="2">
    <location>
        <begin position="29"/>
        <end position="256"/>
    </location>
</feature>
<dbReference type="InterPro" id="IPR052372">
    <property type="entry name" value="YpjD/HemX"/>
</dbReference>
<dbReference type="GO" id="GO:0020037">
    <property type="term" value="F:heme binding"/>
    <property type="evidence" value="ECO:0007669"/>
    <property type="project" value="InterPro"/>
</dbReference>
<dbReference type="eggNOG" id="COG4137">
    <property type="taxonomic scope" value="Bacteria"/>
</dbReference>
<feature type="transmembrane region" description="Helical" evidence="1">
    <location>
        <begin position="30"/>
        <end position="50"/>
    </location>
</feature>
<organism evidence="3 4">
    <name type="scientific">beta proteobacterium KB13</name>
    <dbReference type="NCBI Taxonomy" id="314607"/>
    <lineage>
        <taxon>Bacteria</taxon>
        <taxon>Pseudomonadati</taxon>
        <taxon>Pseudomonadota</taxon>
        <taxon>Betaproteobacteria</taxon>
        <taxon>Nitrosomonadales</taxon>
        <taxon>OM43 clade</taxon>
    </lineage>
</organism>
<dbReference type="Proteomes" id="UP000004188">
    <property type="component" value="Unassembled WGS sequence"/>
</dbReference>
<dbReference type="STRING" id="314607.KB13_1146"/>
<keyword evidence="4" id="KW-1185">Reference proteome</keyword>
<gene>
    <name evidence="3" type="ORF">KB13_1146</name>
</gene>
<dbReference type="Pfam" id="PF01578">
    <property type="entry name" value="Cytochrom_C_asm"/>
    <property type="match status" value="1"/>
</dbReference>
<name>B6BWJ4_9PROT</name>
<evidence type="ECO:0000313" key="4">
    <source>
        <dbReference type="Proteomes" id="UP000004188"/>
    </source>
</evidence>
<feature type="transmembrane region" description="Helical" evidence="1">
    <location>
        <begin position="56"/>
        <end position="74"/>
    </location>
</feature>
<feature type="transmembrane region" description="Helical" evidence="1">
    <location>
        <begin position="200"/>
        <end position="219"/>
    </location>
</feature>
<evidence type="ECO:0000256" key="1">
    <source>
        <dbReference type="SAM" id="Phobius"/>
    </source>
</evidence>
<feature type="transmembrane region" description="Helical" evidence="1">
    <location>
        <begin position="6"/>
        <end position="23"/>
    </location>
</feature>
<accession>B6BWJ4</accession>